<accession>A0A4U5P104</accession>
<evidence type="ECO:0000313" key="3">
    <source>
        <dbReference type="Proteomes" id="UP000298663"/>
    </source>
</evidence>
<sequence>MTSNGVERSTIRSARGQDLLRSKLRRDVEPRLYLGLTTLLQSGSDFSGLAAASPRNAVPLAVPGKNRDHTQPGHSREGWEALWIRPLMDGCFHSQELRGGVDEETDQGEAGCDQVCAFGVYCYFVDISKLWLSEIGLSRSAKRVSSSTRLVSSTARADHVVPRCLDSAPLALSVSLESFLAARVRKDRSVVQQRSKTTAMSRTHRHRVLEKADSLCRFPIQRRTQPLEKSSELSDRETSIEETSWSSVSSADSPKNARRYYDEKQASLVIVTESFTSSCSGSKESDTFFSAPSWRTQSKYEDPLTLSTLSTTPKTTETPKATVVEAKSSSGSCENFGAVSSYDDFTTNTVTEETSSGSYGVTSLSATPLLASESATSELSSSGWTLSSVGSLNVISSRRSWIDSKENKSRLRGGKARSACTKESKDSCSQRSPETIPSSASLGSIYYADKLTTCLNGKCRVFAFDRVNCLCNEARSPADARCKKTRTGQGEKKAKDAYKKVPKSYTTPVEQPALLAKSCTSQRLIVNRRPLIEPPILNENHSWRYVGVLTHEEAPKAVRNKTDFRLYHQYIPGMDYTGVERLPLAVVYQSSKKRIYHWRVHTLGTFVEKRGKSVYNCEYYYIELGGPTCRSLNDLLDVYSDHAYNIDGHIENFFVYE</sequence>
<evidence type="ECO:0000313" key="2">
    <source>
        <dbReference type="EMBL" id="TKR89304.1"/>
    </source>
</evidence>
<dbReference type="OrthoDB" id="5779495at2759"/>
<feature type="region of interest" description="Disordered" evidence="1">
    <location>
        <begin position="226"/>
        <end position="256"/>
    </location>
</feature>
<feature type="region of interest" description="Disordered" evidence="1">
    <location>
        <begin position="406"/>
        <end position="437"/>
    </location>
</feature>
<dbReference type="EMBL" id="AZBU02000003">
    <property type="protein sequence ID" value="TKR89304.1"/>
    <property type="molecule type" value="Genomic_DNA"/>
</dbReference>
<dbReference type="AlphaFoldDB" id="A0A4U5P104"/>
<protein>
    <submittedName>
        <fullName evidence="2">Uncharacterized protein</fullName>
    </submittedName>
</protein>
<dbReference type="Proteomes" id="UP000298663">
    <property type="component" value="Unassembled WGS sequence"/>
</dbReference>
<reference evidence="2 3" key="1">
    <citation type="journal article" date="2015" name="Genome Biol.">
        <title>Comparative genomics of Steinernema reveals deeply conserved gene regulatory networks.</title>
        <authorList>
            <person name="Dillman A.R."/>
            <person name="Macchietto M."/>
            <person name="Porter C.F."/>
            <person name="Rogers A."/>
            <person name="Williams B."/>
            <person name="Antoshechkin I."/>
            <person name="Lee M.M."/>
            <person name="Goodwin Z."/>
            <person name="Lu X."/>
            <person name="Lewis E.E."/>
            <person name="Goodrich-Blair H."/>
            <person name="Stock S.P."/>
            <person name="Adams B.J."/>
            <person name="Sternberg P.W."/>
            <person name="Mortazavi A."/>
        </authorList>
    </citation>
    <scope>NUCLEOTIDE SEQUENCE [LARGE SCALE GENOMIC DNA]</scope>
    <source>
        <strain evidence="2 3">ALL</strain>
    </source>
</reference>
<feature type="compositionally biased region" description="Low complexity" evidence="1">
    <location>
        <begin position="241"/>
        <end position="253"/>
    </location>
</feature>
<gene>
    <name evidence="2" type="ORF">L596_013430</name>
</gene>
<feature type="compositionally biased region" description="Basic and acidic residues" evidence="1">
    <location>
        <begin position="226"/>
        <end position="239"/>
    </location>
</feature>
<name>A0A4U5P104_STECR</name>
<organism evidence="2 3">
    <name type="scientific">Steinernema carpocapsae</name>
    <name type="common">Entomopathogenic nematode</name>
    <dbReference type="NCBI Taxonomy" id="34508"/>
    <lineage>
        <taxon>Eukaryota</taxon>
        <taxon>Metazoa</taxon>
        <taxon>Ecdysozoa</taxon>
        <taxon>Nematoda</taxon>
        <taxon>Chromadorea</taxon>
        <taxon>Rhabditida</taxon>
        <taxon>Tylenchina</taxon>
        <taxon>Panagrolaimomorpha</taxon>
        <taxon>Strongyloidoidea</taxon>
        <taxon>Steinernematidae</taxon>
        <taxon>Steinernema</taxon>
    </lineage>
</organism>
<evidence type="ECO:0000256" key="1">
    <source>
        <dbReference type="SAM" id="MobiDB-lite"/>
    </source>
</evidence>
<keyword evidence="3" id="KW-1185">Reference proteome</keyword>
<reference evidence="2 3" key="2">
    <citation type="journal article" date="2019" name="G3 (Bethesda)">
        <title>Hybrid Assembly of the Genome of the Entomopathogenic Nematode Steinernema carpocapsae Identifies the X-Chromosome.</title>
        <authorList>
            <person name="Serra L."/>
            <person name="Macchietto M."/>
            <person name="Macias-Munoz A."/>
            <person name="McGill C.J."/>
            <person name="Rodriguez I.M."/>
            <person name="Rodriguez B."/>
            <person name="Murad R."/>
            <person name="Mortazavi A."/>
        </authorList>
    </citation>
    <scope>NUCLEOTIDE SEQUENCE [LARGE SCALE GENOMIC DNA]</scope>
    <source>
        <strain evidence="2 3">ALL</strain>
    </source>
</reference>
<comment type="caution">
    <text evidence="2">The sequence shown here is derived from an EMBL/GenBank/DDBJ whole genome shotgun (WGS) entry which is preliminary data.</text>
</comment>
<proteinExistence type="predicted"/>